<feature type="region of interest" description="Disordered" evidence="1">
    <location>
        <begin position="1"/>
        <end position="51"/>
    </location>
</feature>
<proteinExistence type="predicted"/>
<sequence length="98" mass="10287">MVQRPAVDSLATQAHTVDRRPGEAHANSPGGGEQGAGFEIRAASEEKQGRTEWEGLVWAGGGGVVLMVSPPEHPGKYHADNFAPVFATMVVPGTSSRH</sequence>
<keyword evidence="3" id="KW-1185">Reference proteome</keyword>
<protein>
    <submittedName>
        <fullName evidence="2">Uncharacterized protein</fullName>
    </submittedName>
</protein>
<dbReference type="Proteomes" id="UP000245119">
    <property type="component" value="Linkage Group LG13"/>
</dbReference>
<feature type="compositionally biased region" description="Basic and acidic residues" evidence="1">
    <location>
        <begin position="42"/>
        <end position="51"/>
    </location>
</feature>
<evidence type="ECO:0000256" key="1">
    <source>
        <dbReference type="SAM" id="MobiDB-lite"/>
    </source>
</evidence>
<comment type="caution">
    <text evidence="2">The sequence shown here is derived from an EMBL/GenBank/DDBJ whole genome shotgun (WGS) entry which is preliminary data.</text>
</comment>
<evidence type="ECO:0000313" key="2">
    <source>
        <dbReference type="EMBL" id="PVD19342.1"/>
    </source>
</evidence>
<dbReference type="EMBL" id="PZQS01000013">
    <property type="protein sequence ID" value="PVD19342.1"/>
    <property type="molecule type" value="Genomic_DNA"/>
</dbReference>
<name>A0A2T7NDX4_POMCA</name>
<gene>
    <name evidence="2" type="ORF">C0Q70_19829</name>
</gene>
<accession>A0A2T7NDX4</accession>
<reference evidence="2 3" key="1">
    <citation type="submission" date="2018-04" db="EMBL/GenBank/DDBJ databases">
        <title>The genome of golden apple snail Pomacea canaliculata provides insight into stress tolerance and invasive adaptation.</title>
        <authorList>
            <person name="Liu C."/>
            <person name="Liu B."/>
            <person name="Ren Y."/>
            <person name="Zhang Y."/>
            <person name="Wang H."/>
            <person name="Li S."/>
            <person name="Jiang F."/>
            <person name="Yin L."/>
            <person name="Zhang G."/>
            <person name="Qian W."/>
            <person name="Fan W."/>
        </authorList>
    </citation>
    <scope>NUCLEOTIDE SEQUENCE [LARGE SCALE GENOMIC DNA]</scope>
    <source>
        <strain evidence="2">SZHN2017</strain>
        <tissue evidence="2">Muscle</tissue>
    </source>
</reference>
<evidence type="ECO:0000313" key="3">
    <source>
        <dbReference type="Proteomes" id="UP000245119"/>
    </source>
</evidence>
<organism evidence="2 3">
    <name type="scientific">Pomacea canaliculata</name>
    <name type="common">Golden apple snail</name>
    <dbReference type="NCBI Taxonomy" id="400727"/>
    <lineage>
        <taxon>Eukaryota</taxon>
        <taxon>Metazoa</taxon>
        <taxon>Spiralia</taxon>
        <taxon>Lophotrochozoa</taxon>
        <taxon>Mollusca</taxon>
        <taxon>Gastropoda</taxon>
        <taxon>Caenogastropoda</taxon>
        <taxon>Architaenioglossa</taxon>
        <taxon>Ampullarioidea</taxon>
        <taxon>Ampullariidae</taxon>
        <taxon>Pomacea</taxon>
    </lineage>
</organism>
<dbReference type="AlphaFoldDB" id="A0A2T7NDX4"/>